<dbReference type="PANTHER" id="PTHR43201">
    <property type="entry name" value="ACYL-COA SYNTHETASE"/>
    <property type="match status" value="1"/>
</dbReference>
<comment type="similarity">
    <text evidence="1">Belongs to the ATP-dependent AMP-binding enzyme family.</text>
</comment>
<dbReference type="RefSeq" id="WP_231334658.1">
    <property type="nucleotide sequence ID" value="NZ_CP059572.1"/>
</dbReference>
<evidence type="ECO:0000256" key="1">
    <source>
        <dbReference type="ARBA" id="ARBA00006432"/>
    </source>
</evidence>
<sequence length="536" mass="57974">MNLSGVCPLTADAALRRAADVAADVQAVVSRQGNITYAELDAEVTAVRAALAAAGVRRGDHVAVCLGNGPRWVSLFVAIGSLGAVTVPVNTRLREDEIAYVLRQSRATLLFTADRFLNIDFTAMLRRICPGVGSSLPDPALPHLRDVVVLGKDVPECARSWETFLAGPAPEVEPCSDPDDVLLIQYTSGTTSYPKGVLLTHRNMCADAFFSGTRLGLRAGDRFHSARPFFHAAGSTLSVLACLQHVATLVTMDRFEAGEALRLMEAERCTHFSGNDTIALMLLDHPDLPRRRLRLRGAWAAASPAIVRRIIDELGAAECVVGYGLSEASPNVAQSAWWEPEEVRVSGRMLPEPGVEVRIRDTGTGLDVPAGDTGEILVRGWNVMRGYYEMPEETAEALSPDGWLSTGDLGRLGPDGRLEFTGRAKDLIRVGGENVAPTEVEDVLHRHPKIKQAAVVGVPDARLIEVPFAFVVLTEGCEAGPEEILGWARERLAGFKAPRHLRVVAGFEEIGMTASSKVQKRHLAEHARLLLESEGR</sequence>
<accession>A0ABX8QRR5</accession>
<dbReference type="Pfam" id="PF13193">
    <property type="entry name" value="AMP-binding_C"/>
    <property type="match status" value="1"/>
</dbReference>
<dbReference type="Gene3D" id="3.40.50.12780">
    <property type="entry name" value="N-terminal domain of ligase-like"/>
    <property type="match status" value="1"/>
</dbReference>
<dbReference type="InterPro" id="IPR042099">
    <property type="entry name" value="ANL_N_sf"/>
</dbReference>
<dbReference type="Pfam" id="PF00501">
    <property type="entry name" value="AMP-binding"/>
    <property type="match status" value="1"/>
</dbReference>
<keyword evidence="6" id="KW-1185">Reference proteome</keyword>
<feature type="domain" description="AMP-dependent synthetase/ligase" evidence="3">
    <location>
        <begin position="16"/>
        <end position="388"/>
    </location>
</feature>
<evidence type="ECO:0000313" key="6">
    <source>
        <dbReference type="Proteomes" id="UP001049518"/>
    </source>
</evidence>
<dbReference type="InterPro" id="IPR025110">
    <property type="entry name" value="AMP-bd_C"/>
</dbReference>
<dbReference type="InterPro" id="IPR020845">
    <property type="entry name" value="AMP-binding_CS"/>
</dbReference>
<proteinExistence type="inferred from homology"/>
<evidence type="ECO:0000259" key="4">
    <source>
        <dbReference type="Pfam" id="PF13193"/>
    </source>
</evidence>
<feature type="domain" description="AMP-binding enzyme C-terminal" evidence="4">
    <location>
        <begin position="439"/>
        <end position="508"/>
    </location>
</feature>
<keyword evidence="2" id="KW-0436">Ligase</keyword>
<dbReference type="PANTHER" id="PTHR43201:SF5">
    <property type="entry name" value="MEDIUM-CHAIN ACYL-COA LIGASE ACSF2, MITOCHONDRIAL"/>
    <property type="match status" value="1"/>
</dbReference>
<dbReference type="InterPro" id="IPR045851">
    <property type="entry name" value="AMP-bd_C_sf"/>
</dbReference>
<dbReference type="Gene3D" id="3.30.300.30">
    <property type="match status" value="1"/>
</dbReference>
<dbReference type="Proteomes" id="UP001049518">
    <property type="component" value="Chromosome"/>
</dbReference>
<evidence type="ECO:0000313" key="5">
    <source>
        <dbReference type="EMBL" id="QXJ21505.1"/>
    </source>
</evidence>
<name>A0ABX8QRR5_9ACTN</name>
<dbReference type="PROSITE" id="PS00455">
    <property type="entry name" value="AMP_BINDING"/>
    <property type="match status" value="1"/>
</dbReference>
<dbReference type="SUPFAM" id="SSF56801">
    <property type="entry name" value="Acetyl-CoA synthetase-like"/>
    <property type="match status" value="1"/>
</dbReference>
<evidence type="ECO:0000256" key="2">
    <source>
        <dbReference type="ARBA" id="ARBA00022598"/>
    </source>
</evidence>
<organism evidence="5 6">
    <name type="scientific">Actinomadura graeca</name>
    <dbReference type="NCBI Taxonomy" id="2750812"/>
    <lineage>
        <taxon>Bacteria</taxon>
        <taxon>Bacillati</taxon>
        <taxon>Actinomycetota</taxon>
        <taxon>Actinomycetes</taxon>
        <taxon>Streptosporangiales</taxon>
        <taxon>Thermomonosporaceae</taxon>
        <taxon>Actinomadura</taxon>
    </lineage>
</organism>
<evidence type="ECO:0000259" key="3">
    <source>
        <dbReference type="Pfam" id="PF00501"/>
    </source>
</evidence>
<dbReference type="EMBL" id="CP059572">
    <property type="protein sequence ID" value="QXJ21505.1"/>
    <property type="molecule type" value="Genomic_DNA"/>
</dbReference>
<gene>
    <name evidence="5" type="ORF">AGRA3207_002364</name>
</gene>
<protein>
    <submittedName>
        <fullName evidence="5">AMP-binding protein</fullName>
    </submittedName>
</protein>
<reference evidence="5" key="1">
    <citation type="submission" date="2020-07" db="EMBL/GenBank/DDBJ databases">
        <authorList>
            <person name="Tarantini F.S."/>
            <person name="Hong K.W."/>
            <person name="Chan K.G."/>
        </authorList>
    </citation>
    <scope>NUCLEOTIDE SEQUENCE</scope>
    <source>
        <strain evidence="5">32-07</strain>
    </source>
</reference>
<dbReference type="InterPro" id="IPR000873">
    <property type="entry name" value="AMP-dep_synth/lig_dom"/>
</dbReference>